<dbReference type="SUPFAM" id="SSF52172">
    <property type="entry name" value="CheY-like"/>
    <property type="match status" value="1"/>
</dbReference>
<gene>
    <name evidence="3" type="ORF">GF339_21510</name>
</gene>
<dbReference type="PROSITE" id="PS50110">
    <property type="entry name" value="RESPONSE_REGULATORY"/>
    <property type="match status" value="1"/>
</dbReference>
<feature type="domain" description="Response regulatory" evidence="2">
    <location>
        <begin position="13"/>
        <end position="60"/>
    </location>
</feature>
<proteinExistence type="predicted"/>
<evidence type="ECO:0000259" key="2">
    <source>
        <dbReference type="PROSITE" id="PS50110"/>
    </source>
</evidence>
<dbReference type="Proteomes" id="UP000649604">
    <property type="component" value="Unassembled WGS sequence"/>
</dbReference>
<name>A0A9D5Q874_9BACT</name>
<dbReference type="EMBL" id="WJJP01000700">
    <property type="protein sequence ID" value="MBD3327178.1"/>
    <property type="molecule type" value="Genomic_DNA"/>
</dbReference>
<dbReference type="GO" id="GO:0000160">
    <property type="term" value="P:phosphorelay signal transduction system"/>
    <property type="evidence" value="ECO:0007669"/>
    <property type="project" value="InterPro"/>
</dbReference>
<dbReference type="AlphaFoldDB" id="A0A9D5Q874"/>
<comment type="caution">
    <text evidence="1">Lacks conserved residue(s) required for the propagation of feature annotation.</text>
</comment>
<accession>A0A9D5Q874</accession>
<reference evidence="3" key="1">
    <citation type="submission" date="2019-11" db="EMBL/GenBank/DDBJ databases">
        <title>Microbial mats filling the niche in hypersaline microbial mats.</title>
        <authorList>
            <person name="Wong H.L."/>
            <person name="Macleod F.I."/>
            <person name="White R.A. III"/>
            <person name="Burns B.P."/>
        </authorList>
    </citation>
    <scope>NUCLEOTIDE SEQUENCE</scope>
    <source>
        <strain evidence="3">Rbin_158</strain>
    </source>
</reference>
<dbReference type="Pfam" id="PF00072">
    <property type="entry name" value="Response_reg"/>
    <property type="match status" value="1"/>
</dbReference>
<sequence length="60" mass="6588">MPMIPTNAPLEASILIVDDTPANLSILFDYLNQKGFRVLIAQSGQSALEQIAYDQPDIIL</sequence>
<evidence type="ECO:0000313" key="3">
    <source>
        <dbReference type="EMBL" id="MBD3327178.1"/>
    </source>
</evidence>
<feature type="non-terminal residue" evidence="3">
    <location>
        <position position="60"/>
    </location>
</feature>
<evidence type="ECO:0000256" key="1">
    <source>
        <dbReference type="PROSITE-ProRule" id="PRU00169"/>
    </source>
</evidence>
<dbReference type="Gene3D" id="3.40.50.2300">
    <property type="match status" value="1"/>
</dbReference>
<comment type="caution">
    <text evidence="3">The sequence shown here is derived from an EMBL/GenBank/DDBJ whole genome shotgun (WGS) entry which is preliminary data.</text>
</comment>
<protein>
    <submittedName>
        <fullName evidence="3">Response regulator</fullName>
    </submittedName>
</protein>
<organism evidence="3 4">
    <name type="scientific">candidate division KSB3 bacterium</name>
    <dbReference type="NCBI Taxonomy" id="2044937"/>
    <lineage>
        <taxon>Bacteria</taxon>
        <taxon>candidate division KSB3</taxon>
    </lineage>
</organism>
<dbReference type="InterPro" id="IPR011006">
    <property type="entry name" value="CheY-like_superfamily"/>
</dbReference>
<evidence type="ECO:0000313" key="4">
    <source>
        <dbReference type="Proteomes" id="UP000649604"/>
    </source>
</evidence>
<dbReference type="InterPro" id="IPR001789">
    <property type="entry name" value="Sig_transdc_resp-reg_receiver"/>
</dbReference>